<keyword evidence="2" id="KW-0813">Transport</keyword>
<dbReference type="Pfam" id="PF00571">
    <property type="entry name" value="CBS"/>
    <property type="match status" value="2"/>
</dbReference>
<evidence type="ECO:0000256" key="6">
    <source>
        <dbReference type="ARBA" id="ARBA00023136"/>
    </source>
</evidence>
<dbReference type="PANTHER" id="PTHR43427">
    <property type="entry name" value="CHLORIDE CHANNEL PROTEIN CLC-E"/>
    <property type="match status" value="1"/>
</dbReference>
<keyword evidence="6 10" id="KW-0472">Membrane</keyword>
<gene>
    <name evidence="12" type="ORF">METZ01_LOCUS509055</name>
</gene>
<sequence length="209" mass="23689">AFALAGMAGMVAGVMHGPLTGIFLVMESTRGYSMILPLMLTASSAMVVSSFFEKGSVYTQPLIKQGSLFRRGTDRYLLHHLNIVDILDKDFITIREDLLLRDFVDEFKKAHRNYFPVLNNKQQCVGVVFLDDMRPHLFDTSLYDLVTMGSVMRTLPAINMNEPINSALNKFETSKAWSLPVVEGDKFLGMLSKSTLFDHYRRELQIQEI</sequence>
<dbReference type="PROSITE" id="PS51371">
    <property type="entry name" value="CBS"/>
    <property type="match status" value="2"/>
</dbReference>
<name>A0A383EHH1_9ZZZZ</name>
<feature type="domain" description="CBS" evidence="11">
    <location>
        <begin position="87"/>
        <end position="145"/>
    </location>
</feature>
<evidence type="ECO:0000256" key="3">
    <source>
        <dbReference type="ARBA" id="ARBA00022692"/>
    </source>
</evidence>
<evidence type="ECO:0000256" key="7">
    <source>
        <dbReference type="ARBA" id="ARBA00023173"/>
    </source>
</evidence>
<dbReference type="Pfam" id="PF00654">
    <property type="entry name" value="Voltage_CLC"/>
    <property type="match status" value="1"/>
</dbReference>
<dbReference type="InterPro" id="IPR014743">
    <property type="entry name" value="Cl-channel_core"/>
</dbReference>
<keyword evidence="7" id="KW-0869">Chloride channel</keyword>
<keyword evidence="3 10" id="KW-0812">Transmembrane</keyword>
<dbReference type="Gene3D" id="3.10.580.10">
    <property type="entry name" value="CBS-domain"/>
    <property type="match status" value="1"/>
</dbReference>
<keyword evidence="5" id="KW-0406">Ion transport</keyword>
<dbReference type="AlphaFoldDB" id="A0A383EHH1"/>
<feature type="transmembrane region" description="Helical" evidence="10">
    <location>
        <begin position="6"/>
        <end position="25"/>
    </location>
</feature>
<dbReference type="InterPro" id="IPR000644">
    <property type="entry name" value="CBS_dom"/>
</dbReference>
<dbReference type="PANTHER" id="PTHR43427:SF6">
    <property type="entry name" value="CHLORIDE CHANNEL PROTEIN CLC-E"/>
    <property type="match status" value="1"/>
</dbReference>
<dbReference type="InterPro" id="IPR046342">
    <property type="entry name" value="CBS_dom_sf"/>
</dbReference>
<evidence type="ECO:0000256" key="2">
    <source>
        <dbReference type="ARBA" id="ARBA00022448"/>
    </source>
</evidence>
<evidence type="ECO:0000256" key="4">
    <source>
        <dbReference type="ARBA" id="ARBA00022989"/>
    </source>
</evidence>
<evidence type="ECO:0000313" key="12">
    <source>
        <dbReference type="EMBL" id="SVE56201.1"/>
    </source>
</evidence>
<evidence type="ECO:0000256" key="9">
    <source>
        <dbReference type="ARBA" id="ARBA00023303"/>
    </source>
</evidence>
<feature type="transmembrane region" description="Helical" evidence="10">
    <location>
        <begin position="32"/>
        <end position="52"/>
    </location>
</feature>
<keyword evidence="9" id="KW-0407">Ion channel</keyword>
<feature type="domain" description="CBS" evidence="11">
    <location>
        <begin position="151"/>
        <end position="206"/>
    </location>
</feature>
<dbReference type="GO" id="GO:0034707">
    <property type="term" value="C:chloride channel complex"/>
    <property type="evidence" value="ECO:0007669"/>
    <property type="project" value="UniProtKB-KW"/>
</dbReference>
<dbReference type="InterPro" id="IPR050368">
    <property type="entry name" value="ClC-type_chloride_channel"/>
</dbReference>
<keyword evidence="4 10" id="KW-1133">Transmembrane helix</keyword>
<protein>
    <recommendedName>
        <fullName evidence="11">CBS domain-containing protein</fullName>
    </recommendedName>
</protein>
<reference evidence="12" key="1">
    <citation type="submission" date="2018-05" db="EMBL/GenBank/DDBJ databases">
        <authorList>
            <person name="Lanie J.A."/>
            <person name="Ng W.-L."/>
            <person name="Kazmierczak K.M."/>
            <person name="Andrzejewski T.M."/>
            <person name="Davidsen T.M."/>
            <person name="Wayne K.J."/>
            <person name="Tettelin H."/>
            <person name="Glass J.I."/>
            <person name="Rusch D."/>
            <person name="Podicherti R."/>
            <person name="Tsui H.-C.T."/>
            <person name="Winkler M.E."/>
        </authorList>
    </citation>
    <scope>NUCLEOTIDE SEQUENCE</scope>
</reference>
<dbReference type="SUPFAM" id="SSF81340">
    <property type="entry name" value="Clc chloride channel"/>
    <property type="match status" value="1"/>
</dbReference>
<dbReference type="GO" id="GO:0005254">
    <property type="term" value="F:chloride channel activity"/>
    <property type="evidence" value="ECO:0007669"/>
    <property type="project" value="UniProtKB-KW"/>
</dbReference>
<organism evidence="12">
    <name type="scientific">marine metagenome</name>
    <dbReference type="NCBI Taxonomy" id="408172"/>
    <lineage>
        <taxon>unclassified sequences</taxon>
        <taxon>metagenomes</taxon>
        <taxon>ecological metagenomes</taxon>
    </lineage>
</organism>
<dbReference type="InterPro" id="IPR001807">
    <property type="entry name" value="ClC"/>
</dbReference>
<evidence type="ECO:0000256" key="5">
    <source>
        <dbReference type="ARBA" id="ARBA00023065"/>
    </source>
</evidence>
<evidence type="ECO:0000256" key="1">
    <source>
        <dbReference type="ARBA" id="ARBA00004141"/>
    </source>
</evidence>
<dbReference type="EMBL" id="UINC01225936">
    <property type="protein sequence ID" value="SVE56201.1"/>
    <property type="molecule type" value="Genomic_DNA"/>
</dbReference>
<evidence type="ECO:0000256" key="8">
    <source>
        <dbReference type="ARBA" id="ARBA00023214"/>
    </source>
</evidence>
<dbReference type="Gene3D" id="1.10.3080.10">
    <property type="entry name" value="Clc chloride channel"/>
    <property type="match status" value="1"/>
</dbReference>
<evidence type="ECO:0000259" key="11">
    <source>
        <dbReference type="PROSITE" id="PS51371"/>
    </source>
</evidence>
<comment type="subcellular location">
    <subcellularLocation>
        <location evidence="1">Membrane</location>
        <topology evidence="1">Multi-pass membrane protein</topology>
    </subcellularLocation>
</comment>
<accession>A0A383EHH1</accession>
<proteinExistence type="predicted"/>
<feature type="non-terminal residue" evidence="12">
    <location>
        <position position="1"/>
    </location>
</feature>
<keyword evidence="8" id="KW-0868">Chloride</keyword>
<dbReference type="SUPFAM" id="SSF54631">
    <property type="entry name" value="CBS-domain pair"/>
    <property type="match status" value="1"/>
</dbReference>
<evidence type="ECO:0000256" key="10">
    <source>
        <dbReference type="SAM" id="Phobius"/>
    </source>
</evidence>